<organism evidence="1 2">
    <name type="scientific">Brachionus plicatilis</name>
    <name type="common">Marine rotifer</name>
    <name type="synonym">Brachionus muelleri</name>
    <dbReference type="NCBI Taxonomy" id="10195"/>
    <lineage>
        <taxon>Eukaryota</taxon>
        <taxon>Metazoa</taxon>
        <taxon>Spiralia</taxon>
        <taxon>Gnathifera</taxon>
        <taxon>Rotifera</taxon>
        <taxon>Eurotatoria</taxon>
        <taxon>Monogononta</taxon>
        <taxon>Pseudotrocha</taxon>
        <taxon>Ploima</taxon>
        <taxon>Brachionidae</taxon>
        <taxon>Brachionus</taxon>
    </lineage>
</organism>
<protein>
    <submittedName>
        <fullName evidence="1">Uncharacterized protein</fullName>
    </submittedName>
</protein>
<reference evidence="1 2" key="1">
    <citation type="journal article" date="2018" name="Sci. Rep.">
        <title>Genomic signatures of local adaptation to the degree of environmental predictability in rotifers.</title>
        <authorList>
            <person name="Franch-Gras L."/>
            <person name="Hahn C."/>
            <person name="Garcia-Roger E.M."/>
            <person name="Carmona M.J."/>
            <person name="Serra M."/>
            <person name="Gomez A."/>
        </authorList>
    </citation>
    <scope>NUCLEOTIDE SEQUENCE [LARGE SCALE GENOMIC DNA]</scope>
    <source>
        <strain evidence="1">HYR1</strain>
    </source>
</reference>
<proteinExistence type="predicted"/>
<name>A0A3M7PXC5_BRAPC</name>
<dbReference type="EMBL" id="REGN01008406">
    <property type="protein sequence ID" value="RNA03653.1"/>
    <property type="molecule type" value="Genomic_DNA"/>
</dbReference>
<evidence type="ECO:0000313" key="1">
    <source>
        <dbReference type="EMBL" id="RNA03653.1"/>
    </source>
</evidence>
<keyword evidence="2" id="KW-1185">Reference proteome</keyword>
<comment type="caution">
    <text evidence="1">The sequence shown here is derived from an EMBL/GenBank/DDBJ whole genome shotgun (WGS) entry which is preliminary data.</text>
</comment>
<dbReference type="AlphaFoldDB" id="A0A3M7PXC5"/>
<gene>
    <name evidence="1" type="ORF">BpHYR1_031544</name>
</gene>
<sequence length="77" mass="9441">MTTLEKNLNNLEEFTKLFVKFPFTIINIKKITIKTRPINKYFEFNVEVFLIQMRRTFSVKKFNLRINSHKNFIRIQN</sequence>
<evidence type="ECO:0000313" key="2">
    <source>
        <dbReference type="Proteomes" id="UP000276133"/>
    </source>
</evidence>
<dbReference type="Proteomes" id="UP000276133">
    <property type="component" value="Unassembled WGS sequence"/>
</dbReference>
<accession>A0A3M7PXC5</accession>